<protein>
    <submittedName>
        <fullName evidence="1">Uncharacterized protein</fullName>
    </submittedName>
</protein>
<accession>A0ABQ9HPG6</accession>
<dbReference type="EMBL" id="JARBHB010000004">
    <property type="protein sequence ID" value="KAJ8886011.1"/>
    <property type="molecule type" value="Genomic_DNA"/>
</dbReference>
<dbReference type="Proteomes" id="UP001159363">
    <property type="component" value="Chromosome X"/>
</dbReference>
<keyword evidence="2" id="KW-1185">Reference proteome</keyword>
<reference evidence="1 2" key="1">
    <citation type="submission" date="2023-02" db="EMBL/GenBank/DDBJ databases">
        <title>LHISI_Scaffold_Assembly.</title>
        <authorList>
            <person name="Stuart O.P."/>
            <person name="Cleave R."/>
            <person name="Magrath M.J.L."/>
            <person name="Mikheyev A.S."/>
        </authorList>
    </citation>
    <scope>NUCLEOTIDE SEQUENCE [LARGE SCALE GENOMIC DNA]</scope>
    <source>
        <strain evidence="1">Daus_M_001</strain>
        <tissue evidence="1">Leg muscle</tissue>
    </source>
</reference>
<evidence type="ECO:0000313" key="2">
    <source>
        <dbReference type="Proteomes" id="UP001159363"/>
    </source>
</evidence>
<sequence>MPSHEENLSMIVVKVRRGKLDVGGAQHCLKTRCSELMLDLRLQAISGRYKNFTRMSPTDFENILGRIGSKIAKQATCCRSPISVQDS</sequence>
<gene>
    <name evidence="1" type="ORF">PR048_012217</name>
</gene>
<evidence type="ECO:0000313" key="1">
    <source>
        <dbReference type="EMBL" id="KAJ8886011.1"/>
    </source>
</evidence>
<proteinExistence type="predicted"/>
<name>A0ABQ9HPG6_9NEOP</name>
<comment type="caution">
    <text evidence="1">The sequence shown here is derived from an EMBL/GenBank/DDBJ whole genome shotgun (WGS) entry which is preliminary data.</text>
</comment>
<organism evidence="1 2">
    <name type="scientific">Dryococelus australis</name>
    <dbReference type="NCBI Taxonomy" id="614101"/>
    <lineage>
        <taxon>Eukaryota</taxon>
        <taxon>Metazoa</taxon>
        <taxon>Ecdysozoa</taxon>
        <taxon>Arthropoda</taxon>
        <taxon>Hexapoda</taxon>
        <taxon>Insecta</taxon>
        <taxon>Pterygota</taxon>
        <taxon>Neoptera</taxon>
        <taxon>Polyneoptera</taxon>
        <taxon>Phasmatodea</taxon>
        <taxon>Verophasmatodea</taxon>
        <taxon>Anareolatae</taxon>
        <taxon>Phasmatidae</taxon>
        <taxon>Eurycanthinae</taxon>
        <taxon>Dryococelus</taxon>
    </lineage>
</organism>